<feature type="transmembrane region" description="Helical" evidence="6">
    <location>
        <begin position="144"/>
        <end position="163"/>
    </location>
</feature>
<feature type="transmembrane region" description="Helical" evidence="6">
    <location>
        <begin position="36"/>
        <end position="53"/>
    </location>
</feature>
<feature type="transmembrane region" description="Helical" evidence="6">
    <location>
        <begin position="65"/>
        <end position="82"/>
    </location>
</feature>
<name>A0ABT8DMP0_9BURK</name>
<keyword evidence="3 6" id="KW-0812">Transmembrane</keyword>
<keyword evidence="5 6" id="KW-0472">Membrane</keyword>
<dbReference type="InterPro" id="IPR012506">
    <property type="entry name" value="TMEM86B-like"/>
</dbReference>
<gene>
    <name evidence="7" type="ORF">QWJ38_05035</name>
</gene>
<protein>
    <submittedName>
        <fullName evidence="7">Lysoplasmalogenase</fullName>
    </submittedName>
</protein>
<evidence type="ECO:0000313" key="7">
    <source>
        <dbReference type="EMBL" id="MDN3919645.1"/>
    </source>
</evidence>
<comment type="caution">
    <text evidence="7">The sequence shown here is derived from an EMBL/GenBank/DDBJ whole genome shotgun (WGS) entry which is preliminary data.</text>
</comment>
<keyword evidence="8" id="KW-1185">Reference proteome</keyword>
<keyword evidence="4 6" id="KW-1133">Transmembrane helix</keyword>
<comment type="subcellular location">
    <subcellularLocation>
        <location evidence="1">Membrane</location>
        <topology evidence="1">Multi-pass membrane protein</topology>
    </subcellularLocation>
</comment>
<comment type="similarity">
    <text evidence="2">Belongs to the TMEM86 family.</text>
</comment>
<evidence type="ECO:0000256" key="3">
    <source>
        <dbReference type="ARBA" id="ARBA00022692"/>
    </source>
</evidence>
<feature type="transmembrane region" description="Helical" evidence="6">
    <location>
        <begin position="112"/>
        <end position="132"/>
    </location>
</feature>
<dbReference type="PANTHER" id="PTHR31885">
    <property type="entry name" value="GH04784P"/>
    <property type="match status" value="1"/>
</dbReference>
<dbReference type="Proteomes" id="UP001228044">
    <property type="component" value="Unassembled WGS sequence"/>
</dbReference>
<organism evidence="7 8">
    <name type="scientific">Roseateles violae</name>
    <dbReference type="NCBI Taxonomy" id="3058042"/>
    <lineage>
        <taxon>Bacteria</taxon>
        <taxon>Pseudomonadati</taxon>
        <taxon>Pseudomonadota</taxon>
        <taxon>Betaproteobacteria</taxon>
        <taxon>Burkholderiales</taxon>
        <taxon>Sphaerotilaceae</taxon>
        <taxon>Roseateles</taxon>
    </lineage>
</organism>
<evidence type="ECO:0000256" key="4">
    <source>
        <dbReference type="ARBA" id="ARBA00022989"/>
    </source>
</evidence>
<evidence type="ECO:0000256" key="5">
    <source>
        <dbReference type="ARBA" id="ARBA00023136"/>
    </source>
</evidence>
<evidence type="ECO:0000256" key="2">
    <source>
        <dbReference type="ARBA" id="ARBA00007375"/>
    </source>
</evidence>
<dbReference type="EMBL" id="JAUHHC010000001">
    <property type="protein sequence ID" value="MDN3919645.1"/>
    <property type="molecule type" value="Genomic_DNA"/>
</dbReference>
<dbReference type="Pfam" id="PF07947">
    <property type="entry name" value="YhhN"/>
    <property type="match status" value="1"/>
</dbReference>
<evidence type="ECO:0000313" key="8">
    <source>
        <dbReference type="Proteomes" id="UP001228044"/>
    </source>
</evidence>
<accession>A0ABT8DMP0</accession>
<reference evidence="7 8" key="1">
    <citation type="submission" date="2023-06" db="EMBL/GenBank/DDBJ databases">
        <title>Pelomonas sp. PFR6 16S ribosomal RNA gene Genome sequencing and assembly.</title>
        <authorList>
            <person name="Woo H."/>
        </authorList>
    </citation>
    <scope>NUCLEOTIDE SEQUENCE [LARGE SCALE GENOMIC DNA]</scope>
    <source>
        <strain evidence="7 8">PFR6</strain>
    </source>
</reference>
<dbReference type="RefSeq" id="WP_290357942.1">
    <property type="nucleotide sequence ID" value="NZ_JAUHHC010000001.1"/>
</dbReference>
<evidence type="ECO:0000256" key="6">
    <source>
        <dbReference type="SAM" id="Phobius"/>
    </source>
</evidence>
<sequence>MIFSASPRLFAALTLLSALVAILALDAHAPTLPREWGFAAKPLTTLLIIAFAWQRGRATPQLRRWVLAGLVASLAGDVLLMLPQGFVPGLLAFLAAHACYLLAFTRVRRLAAWPWSFAGYGLLSALLLTRLWPGIPPALHLPVAFYVCFLAAMAAQTAVVAWFGRGTPAARRDALLALGGALFLTSDTCLAFNKFAGPLPVAAMLVLPTYWAAQCCIANWLAPRATG</sequence>
<evidence type="ECO:0000256" key="1">
    <source>
        <dbReference type="ARBA" id="ARBA00004141"/>
    </source>
</evidence>
<proteinExistence type="inferred from homology"/>
<dbReference type="PANTHER" id="PTHR31885:SF6">
    <property type="entry name" value="GH04784P"/>
    <property type="match status" value="1"/>
</dbReference>
<feature type="transmembrane region" description="Helical" evidence="6">
    <location>
        <begin position="88"/>
        <end position="105"/>
    </location>
</feature>